<proteinExistence type="predicted"/>
<dbReference type="RefSeq" id="WP_104849970.1">
    <property type="nucleotide sequence ID" value="NZ_PKOZ01000008.1"/>
</dbReference>
<evidence type="ECO:0000313" key="1">
    <source>
        <dbReference type="EMBL" id="PQD94588.1"/>
    </source>
</evidence>
<dbReference type="EMBL" id="PKOZ01000008">
    <property type="protein sequence ID" value="PQD94588.1"/>
    <property type="molecule type" value="Genomic_DNA"/>
</dbReference>
<dbReference type="OrthoDB" id="2433183at2"/>
<evidence type="ECO:0000313" key="2">
    <source>
        <dbReference type="Proteomes" id="UP000239663"/>
    </source>
</evidence>
<comment type="caution">
    <text evidence="1">The sequence shown here is derived from an EMBL/GenBank/DDBJ whole genome shotgun (WGS) entry which is preliminary data.</text>
</comment>
<reference evidence="1 2" key="1">
    <citation type="submission" date="2017-12" db="EMBL/GenBank/DDBJ databases">
        <title>Taxonomic description and draft genome of Pradoshia cofamensis Gen. nov., sp. nov., a thermotolerant bacillale isolated from anterior gut of earthworm Eisenia fetida.</title>
        <authorList>
            <person name="Saha T."/>
            <person name="Chakraborty R."/>
        </authorList>
    </citation>
    <scope>NUCLEOTIDE SEQUENCE [LARGE SCALE GENOMIC DNA]</scope>
    <source>
        <strain evidence="1 2">EAG3</strain>
    </source>
</reference>
<name>A0A2S7MXX6_9BACI</name>
<sequence length="331" mass="38766">MSQLIKLQDFISRYEQDIYHYSSQYVSVKHQEWSQLKRAFDAGDLSSYLIKEKMDLPVIAELPEEGSFRKKVIRLFRKDRGAGKEAEDVSLSETEDEKTERKKRFLRTVPADEQELKQAFLNYFYSFQLKWAMSASDDSFTHLGRYQFDEQLRFVLQRFPDNCLVLYRPVLEVKNVSVELDVILLTPTDTWCLVFLEAEDDSVFTRGEGRFWTRTHHNKAAKKVLDPLITLNRMQWIIEQIFTAKGISFPVRKAVICRNGYINNPNADLEGIIDKRKFTKWFDSIRHNHSTIKHLQLKAANALLMHGSGMNRERMNKEEELSGNHGESGSW</sequence>
<accession>A0A2S7MXX6</accession>
<gene>
    <name evidence="1" type="ORF">CYL18_13045</name>
</gene>
<protein>
    <recommendedName>
        <fullName evidence="3">NERD domain-containing protein</fullName>
    </recommendedName>
</protein>
<dbReference type="AlphaFoldDB" id="A0A2S7MXX6"/>
<dbReference type="Proteomes" id="UP000239663">
    <property type="component" value="Unassembled WGS sequence"/>
</dbReference>
<organism evidence="1 2">
    <name type="scientific">Pradoshia eiseniae</name>
    <dbReference type="NCBI Taxonomy" id="2064768"/>
    <lineage>
        <taxon>Bacteria</taxon>
        <taxon>Bacillati</taxon>
        <taxon>Bacillota</taxon>
        <taxon>Bacilli</taxon>
        <taxon>Bacillales</taxon>
        <taxon>Bacillaceae</taxon>
        <taxon>Pradoshia</taxon>
    </lineage>
</organism>
<evidence type="ECO:0008006" key="3">
    <source>
        <dbReference type="Google" id="ProtNLM"/>
    </source>
</evidence>
<keyword evidence="2" id="KW-1185">Reference proteome</keyword>